<keyword evidence="4" id="KW-1185">Reference proteome</keyword>
<dbReference type="PANTHER" id="PTHR21021">
    <property type="entry name" value="GAF/PUTATIVE CYTOSKELETAL PROTEIN"/>
    <property type="match status" value="1"/>
</dbReference>
<organism evidence="3 4">
    <name type="scientific">Tieghemiomyces parasiticus</name>
    <dbReference type="NCBI Taxonomy" id="78921"/>
    <lineage>
        <taxon>Eukaryota</taxon>
        <taxon>Fungi</taxon>
        <taxon>Fungi incertae sedis</taxon>
        <taxon>Zoopagomycota</taxon>
        <taxon>Kickxellomycotina</taxon>
        <taxon>Dimargaritomycetes</taxon>
        <taxon>Dimargaritales</taxon>
        <taxon>Dimargaritaceae</taxon>
        <taxon>Tieghemiomyces</taxon>
    </lineage>
</organism>
<comment type="similarity">
    <text evidence="1">Belongs to the free Met sulfoxide reductase family.</text>
</comment>
<dbReference type="SUPFAM" id="SSF55781">
    <property type="entry name" value="GAF domain-like"/>
    <property type="match status" value="1"/>
</dbReference>
<evidence type="ECO:0000313" key="3">
    <source>
        <dbReference type="EMBL" id="KAJ1925644.1"/>
    </source>
</evidence>
<evidence type="ECO:0000256" key="1">
    <source>
        <dbReference type="ARBA" id="ARBA00038454"/>
    </source>
</evidence>
<name>A0A9W8AAY8_9FUNG</name>
<dbReference type="EMBL" id="JANBPT010000214">
    <property type="protein sequence ID" value="KAJ1925644.1"/>
    <property type="molecule type" value="Genomic_DNA"/>
</dbReference>
<dbReference type="InterPro" id="IPR003018">
    <property type="entry name" value="GAF"/>
</dbReference>
<protein>
    <recommendedName>
        <fullName evidence="2">GAF domain-containing protein</fullName>
    </recommendedName>
</protein>
<gene>
    <name evidence="3" type="ORF">IWQ60_004426</name>
</gene>
<dbReference type="GO" id="GO:0005829">
    <property type="term" value="C:cytosol"/>
    <property type="evidence" value="ECO:0007669"/>
    <property type="project" value="TreeGrafter"/>
</dbReference>
<comment type="caution">
    <text evidence="3">The sequence shown here is derived from an EMBL/GenBank/DDBJ whole genome shotgun (WGS) entry which is preliminary data.</text>
</comment>
<accession>A0A9W8AAY8</accession>
<proteinExistence type="inferred from homology"/>
<dbReference type="Gene3D" id="3.30.450.40">
    <property type="match status" value="1"/>
</dbReference>
<dbReference type="PANTHER" id="PTHR21021:SF15">
    <property type="entry name" value="FREE METHIONINE-R-SULFOXIDE REDUCTASE"/>
    <property type="match status" value="1"/>
</dbReference>
<reference evidence="3" key="1">
    <citation type="submission" date="2022-07" db="EMBL/GenBank/DDBJ databases">
        <title>Phylogenomic reconstructions and comparative analyses of Kickxellomycotina fungi.</title>
        <authorList>
            <person name="Reynolds N.K."/>
            <person name="Stajich J.E."/>
            <person name="Barry K."/>
            <person name="Grigoriev I.V."/>
            <person name="Crous P."/>
            <person name="Smith M.E."/>
        </authorList>
    </citation>
    <scope>NUCLEOTIDE SEQUENCE</scope>
    <source>
        <strain evidence="3">RSA 861</strain>
    </source>
</reference>
<dbReference type="FunFam" id="3.30.450.40:FF:000008">
    <property type="entry name" value="GAF domain-containing proteins"/>
    <property type="match status" value="1"/>
</dbReference>
<dbReference type="AlphaFoldDB" id="A0A9W8AAY8"/>
<dbReference type="GO" id="GO:0033745">
    <property type="term" value="F:L-methionine-(R)-S-oxide reductase activity"/>
    <property type="evidence" value="ECO:0007669"/>
    <property type="project" value="TreeGrafter"/>
</dbReference>
<dbReference type="Proteomes" id="UP001150569">
    <property type="component" value="Unassembled WGS sequence"/>
</dbReference>
<evidence type="ECO:0000259" key="2">
    <source>
        <dbReference type="Pfam" id="PF13185"/>
    </source>
</evidence>
<evidence type="ECO:0000313" key="4">
    <source>
        <dbReference type="Proteomes" id="UP001150569"/>
    </source>
</evidence>
<dbReference type="OrthoDB" id="15735at2759"/>
<dbReference type="InterPro" id="IPR029016">
    <property type="entry name" value="GAF-like_dom_sf"/>
</dbReference>
<dbReference type="Pfam" id="PF13185">
    <property type="entry name" value="GAF_2"/>
    <property type="match status" value="1"/>
</dbReference>
<sequence length="181" mass="19456">MPLLVPGLSSNDSPKAEFYEEVVAQAAAVLQDERNWVTNLANVSALLYHSFHESPDPKHKAVNWVGFYLVNNKGGAETLTLGPFQGKIACNSIDFNRGVCGAAATQKSAQLVPNVHTFDGHITCDPNSQSELAIPLISKDGASKLLGVLDVDCAEKEGFTEEDQISLEALGNMIVEACDWP</sequence>
<feature type="domain" description="GAF" evidence="2">
    <location>
        <begin position="66"/>
        <end position="174"/>
    </location>
</feature>
<dbReference type="InterPro" id="IPR051330">
    <property type="entry name" value="Phosphatase_reg/MetRdx"/>
</dbReference>